<name>A0A1H9MRG5_9GAMM</name>
<dbReference type="Proteomes" id="UP000242515">
    <property type="component" value="Unassembled WGS sequence"/>
</dbReference>
<dbReference type="AlphaFoldDB" id="A0A1H9MRG5"/>
<evidence type="ECO:0000313" key="1">
    <source>
        <dbReference type="EMBL" id="SER26191.1"/>
    </source>
</evidence>
<evidence type="ECO:0000313" key="2">
    <source>
        <dbReference type="Proteomes" id="UP000242515"/>
    </source>
</evidence>
<organism evidence="1 2">
    <name type="scientific">Rosenbergiella nectarea</name>
    <dbReference type="NCBI Taxonomy" id="988801"/>
    <lineage>
        <taxon>Bacteria</taxon>
        <taxon>Pseudomonadati</taxon>
        <taxon>Pseudomonadota</taxon>
        <taxon>Gammaproteobacteria</taxon>
        <taxon>Enterobacterales</taxon>
        <taxon>Erwiniaceae</taxon>
        <taxon>Rosenbergiella</taxon>
    </lineage>
</organism>
<gene>
    <name evidence="1" type="ORF">SAMN05216522_11750</name>
</gene>
<accession>A0A1H9MRG5</accession>
<proteinExistence type="predicted"/>
<keyword evidence="2" id="KW-1185">Reference proteome</keyword>
<sequence>MKLKEMPIEVKVIAANLLANQIPVNVDLLGGRRIEESKKIADTIRNAFEELFTD</sequence>
<dbReference type="EMBL" id="FOGC01000017">
    <property type="protein sequence ID" value="SER26191.1"/>
    <property type="molecule type" value="Genomic_DNA"/>
</dbReference>
<reference evidence="2" key="1">
    <citation type="submission" date="2016-10" db="EMBL/GenBank/DDBJ databases">
        <authorList>
            <person name="Varghese N."/>
            <person name="Submissions S."/>
        </authorList>
    </citation>
    <scope>NUCLEOTIDE SEQUENCE [LARGE SCALE GENOMIC DNA]</scope>
    <source>
        <strain evidence="2">8N4</strain>
    </source>
</reference>
<protein>
    <submittedName>
        <fullName evidence="1">Uncharacterized protein</fullName>
    </submittedName>
</protein>
<dbReference type="RefSeq" id="WP_177173186.1">
    <property type="nucleotide sequence ID" value="NZ_FOGC01000017.1"/>
</dbReference>